<dbReference type="Proteomes" id="UP001597206">
    <property type="component" value="Unassembled WGS sequence"/>
</dbReference>
<reference evidence="3" key="1">
    <citation type="journal article" date="2019" name="Int. J. Syst. Evol. Microbiol.">
        <title>The Global Catalogue of Microorganisms (GCM) 10K type strain sequencing project: providing services to taxonomists for standard genome sequencing and annotation.</title>
        <authorList>
            <consortium name="The Broad Institute Genomics Platform"/>
            <consortium name="The Broad Institute Genome Sequencing Center for Infectious Disease"/>
            <person name="Wu L."/>
            <person name="Ma J."/>
        </authorList>
    </citation>
    <scope>NUCLEOTIDE SEQUENCE [LARGE SCALE GENOMIC DNA]</scope>
    <source>
        <strain evidence="3">CCUG 58411</strain>
    </source>
</reference>
<keyword evidence="2" id="KW-0808">Transferase</keyword>
<dbReference type="RefSeq" id="WP_379035628.1">
    <property type="nucleotide sequence ID" value="NZ_JBHTLN010000007.1"/>
</dbReference>
<evidence type="ECO:0000313" key="2">
    <source>
        <dbReference type="EMBL" id="MFD1123690.1"/>
    </source>
</evidence>
<dbReference type="Gene3D" id="3.40.50.150">
    <property type="entry name" value="Vaccinia Virus protein VP39"/>
    <property type="match status" value="1"/>
</dbReference>
<dbReference type="GO" id="GO:0008168">
    <property type="term" value="F:methyltransferase activity"/>
    <property type="evidence" value="ECO:0007669"/>
    <property type="project" value="UniProtKB-KW"/>
</dbReference>
<organism evidence="2 3">
    <name type="scientific">Methylophilus flavus</name>
    <dbReference type="NCBI Taxonomy" id="640084"/>
    <lineage>
        <taxon>Bacteria</taxon>
        <taxon>Pseudomonadati</taxon>
        <taxon>Pseudomonadota</taxon>
        <taxon>Betaproteobacteria</taxon>
        <taxon>Nitrosomonadales</taxon>
        <taxon>Methylophilaceae</taxon>
        <taxon>Methylophilus</taxon>
    </lineage>
</organism>
<evidence type="ECO:0000259" key="1">
    <source>
        <dbReference type="Pfam" id="PF08241"/>
    </source>
</evidence>
<sequence length="201" mass="23153">MQTSKYHLDLGCGAKPRNPFSYEVVCGVDLVAHSIPEQGIEIRTANLSIDQIPYPDNTFDAVSAFDFIEHIPRILNGGEHGTRFPFIELMNEIWRVLKHDGVFYALTPGYPSNEAFIDPTHVNFITAGTHTYFCEGRCYGKNYGFTGMFKARRVAWVYPRLHYRANDDFSTRLKTIFRKLKLKPQTHILWELQAIKHDQPS</sequence>
<name>A0ABW3PN24_9PROT</name>
<protein>
    <submittedName>
        <fullName evidence="2">Class I SAM-dependent methyltransferase</fullName>
        <ecNumber evidence="2">2.1.1.-</ecNumber>
    </submittedName>
</protein>
<gene>
    <name evidence="2" type="ORF">ACFQ2T_14330</name>
</gene>
<dbReference type="InterPro" id="IPR013216">
    <property type="entry name" value="Methyltransf_11"/>
</dbReference>
<keyword evidence="2" id="KW-0489">Methyltransferase</keyword>
<dbReference type="EC" id="2.1.1.-" evidence="2"/>
<evidence type="ECO:0000313" key="3">
    <source>
        <dbReference type="Proteomes" id="UP001597206"/>
    </source>
</evidence>
<keyword evidence="3" id="KW-1185">Reference proteome</keyword>
<dbReference type="InterPro" id="IPR029063">
    <property type="entry name" value="SAM-dependent_MTases_sf"/>
</dbReference>
<dbReference type="GO" id="GO:0032259">
    <property type="term" value="P:methylation"/>
    <property type="evidence" value="ECO:0007669"/>
    <property type="project" value="UniProtKB-KW"/>
</dbReference>
<dbReference type="EMBL" id="JBHTLN010000007">
    <property type="protein sequence ID" value="MFD1123690.1"/>
    <property type="molecule type" value="Genomic_DNA"/>
</dbReference>
<proteinExistence type="predicted"/>
<comment type="caution">
    <text evidence="2">The sequence shown here is derived from an EMBL/GenBank/DDBJ whole genome shotgun (WGS) entry which is preliminary data.</text>
</comment>
<accession>A0ABW3PN24</accession>
<dbReference type="Pfam" id="PF08241">
    <property type="entry name" value="Methyltransf_11"/>
    <property type="match status" value="1"/>
</dbReference>
<feature type="domain" description="Methyltransferase type 11" evidence="1">
    <location>
        <begin position="8"/>
        <end position="104"/>
    </location>
</feature>
<dbReference type="SUPFAM" id="SSF53335">
    <property type="entry name" value="S-adenosyl-L-methionine-dependent methyltransferases"/>
    <property type="match status" value="1"/>
</dbReference>